<dbReference type="PIRSF" id="PIRSF035875">
    <property type="entry name" value="RNase_BN"/>
    <property type="match status" value="1"/>
</dbReference>
<proteinExistence type="predicted"/>
<reference evidence="7" key="1">
    <citation type="journal article" date="2022" name="G3 (Bethesda)">
        <title>Unveiling the complete genome sequence of Alicyclobacillus acidoterrestris DSM 3922T, a taint-producing strain.</title>
        <authorList>
            <person name="Leonardo I.C."/>
            <person name="Barreto Crespo M.T."/>
            <person name="Gaspar F.B."/>
        </authorList>
    </citation>
    <scope>NUCLEOTIDE SEQUENCE [LARGE SCALE GENOMIC DNA]</scope>
    <source>
        <strain evidence="7">DSM 3922</strain>
    </source>
</reference>
<evidence type="ECO:0000256" key="2">
    <source>
        <dbReference type="ARBA" id="ARBA00022475"/>
    </source>
</evidence>
<evidence type="ECO:0000256" key="5">
    <source>
        <dbReference type="ARBA" id="ARBA00023136"/>
    </source>
</evidence>
<dbReference type="GO" id="GO:0005886">
    <property type="term" value="C:plasma membrane"/>
    <property type="evidence" value="ECO:0007669"/>
    <property type="project" value="UniProtKB-SubCell"/>
</dbReference>
<dbReference type="NCBIfam" id="TIGR00765">
    <property type="entry name" value="yihY_not_rbn"/>
    <property type="match status" value="1"/>
</dbReference>
<gene>
    <name evidence="6" type="ORF">K1I37_07540</name>
</gene>
<dbReference type="InterPro" id="IPR017039">
    <property type="entry name" value="Virul_fac_BrkB"/>
</dbReference>
<dbReference type="eggNOG" id="COG1295">
    <property type="taxonomic scope" value="Bacteria"/>
</dbReference>
<dbReference type="Proteomes" id="UP000829401">
    <property type="component" value="Chromosome"/>
</dbReference>
<keyword evidence="7" id="KW-1185">Reference proteome</keyword>
<evidence type="ECO:0000256" key="1">
    <source>
        <dbReference type="ARBA" id="ARBA00004651"/>
    </source>
</evidence>
<keyword evidence="3" id="KW-0812">Transmembrane</keyword>
<dbReference type="EMBL" id="CP080467">
    <property type="protein sequence ID" value="UNO50318.1"/>
    <property type="molecule type" value="Genomic_DNA"/>
</dbReference>
<keyword evidence="5" id="KW-0472">Membrane</keyword>
<protein>
    <submittedName>
        <fullName evidence="6">YihY/virulence factor BrkB family protein</fullName>
    </submittedName>
</protein>
<evidence type="ECO:0000313" key="6">
    <source>
        <dbReference type="EMBL" id="UNO50318.1"/>
    </source>
</evidence>
<dbReference type="OrthoDB" id="2372134at2"/>
<comment type="subcellular location">
    <subcellularLocation>
        <location evidence="1">Cell membrane</location>
        <topology evidence="1">Multi-pass membrane protein</topology>
    </subcellularLocation>
</comment>
<dbReference type="Pfam" id="PF03631">
    <property type="entry name" value="Virul_fac_BrkB"/>
    <property type="match status" value="1"/>
</dbReference>
<keyword evidence="4" id="KW-1133">Transmembrane helix</keyword>
<dbReference type="AlphaFoldDB" id="T0D4J8"/>
<dbReference type="RefSeq" id="WP_021297161.1">
    <property type="nucleotide sequence ID" value="NZ_AURB01000145.1"/>
</dbReference>
<dbReference type="PANTHER" id="PTHR30213:SF0">
    <property type="entry name" value="UPF0761 MEMBRANE PROTEIN YIHY"/>
    <property type="match status" value="1"/>
</dbReference>
<dbReference type="PANTHER" id="PTHR30213">
    <property type="entry name" value="INNER MEMBRANE PROTEIN YHJD"/>
    <property type="match status" value="1"/>
</dbReference>
<keyword evidence="2" id="KW-1003">Cell membrane</keyword>
<dbReference type="KEGG" id="aaco:K1I37_07540"/>
<sequence length="286" mass="31711">MEERMHIVGHFFANLTARIFKHDIASLSAQICFYALFSLFPLLILIIYGTSLVVPQSNIQHLLITALKPYYPNVDYANTGGANDFIAKSIQSLGAAGARIGIVSFLTLTWSATSAFIAVQQALDTIFEVEDKRSFLARRIVGFTMLVMLIFVAVFSSIALALFPHIDHAPWWPNVSGWASALRGLTRVVYPLSLFVTCFVFYRYLPSRKVDVNSVLIGALCASVALDLARVLFVVYASHFVSYHLIYGTLTVVIMLVLWMYIAGIILLFGAEIASCLDYMGQSKDS</sequence>
<evidence type="ECO:0000256" key="3">
    <source>
        <dbReference type="ARBA" id="ARBA00022692"/>
    </source>
</evidence>
<dbReference type="STRING" id="1356854.N007_10540"/>
<name>T0D4J8_ALIAG</name>
<evidence type="ECO:0000256" key="4">
    <source>
        <dbReference type="ARBA" id="ARBA00022989"/>
    </source>
</evidence>
<organism evidence="6 7">
    <name type="scientific">Alicyclobacillus acidoterrestris (strain ATCC 49025 / DSM 3922 / CIP 106132 / NCIMB 13137 / GD3B)</name>
    <dbReference type="NCBI Taxonomy" id="1356854"/>
    <lineage>
        <taxon>Bacteria</taxon>
        <taxon>Bacillati</taxon>
        <taxon>Bacillota</taxon>
        <taxon>Bacilli</taxon>
        <taxon>Bacillales</taxon>
        <taxon>Alicyclobacillaceae</taxon>
        <taxon>Alicyclobacillus</taxon>
    </lineage>
</organism>
<accession>T0D4J8</accession>
<evidence type="ECO:0000313" key="7">
    <source>
        <dbReference type="Proteomes" id="UP000829401"/>
    </source>
</evidence>
<accession>A0A9E7CX09</accession>